<accession>A0A8J3TRL3</accession>
<feature type="compositionally biased region" description="Basic and acidic residues" evidence="1">
    <location>
        <begin position="43"/>
        <end position="54"/>
    </location>
</feature>
<evidence type="ECO:0000313" key="2">
    <source>
        <dbReference type="EMBL" id="GII30894.1"/>
    </source>
</evidence>
<proteinExistence type="predicted"/>
<name>A0A8J3TRL3_9ACTN</name>
<comment type="caution">
    <text evidence="2">The sequence shown here is derived from an EMBL/GenBank/DDBJ whole genome shotgun (WGS) entry which is preliminary data.</text>
</comment>
<keyword evidence="3" id="KW-1185">Reference proteome</keyword>
<evidence type="ECO:0000313" key="3">
    <source>
        <dbReference type="Proteomes" id="UP000650628"/>
    </source>
</evidence>
<gene>
    <name evidence="2" type="ORF">Pmi06nite_43360</name>
</gene>
<feature type="region of interest" description="Disordered" evidence="1">
    <location>
        <begin position="29"/>
        <end position="54"/>
    </location>
</feature>
<sequence length="54" mass="5951">MQACHPAVTRHGLQDADLLPRRHDLAWPYRGADRKVGGPQAARMDDRDSAPASD</sequence>
<dbReference type="EMBL" id="BOOO01000022">
    <property type="protein sequence ID" value="GII30894.1"/>
    <property type="molecule type" value="Genomic_DNA"/>
</dbReference>
<dbReference type="AlphaFoldDB" id="A0A8J3TRL3"/>
<evidence type="ECO:0000256" key="1">
    <source>
        <dbReference type="SAM" id="MobiDB-lite"/>
    </source>
</evidence>
<protein>
    <submittedName>
        <fullName evidence="2">Uncharacterized protein</fullName>
    </submittedName>
</protein>
<dbReference type="Proteomes" id="UP000650628">
    <property type="component" value="Unassembled WGS sequence"/>
</dbReference>
<reference evidence="2 3" key="1">
    <citation type="submission" date="2021-01" db="EMBL/GenBank/DDBJ databases">
        <title>Whole genome shotgun sequence of Planotetraspora mira NBRC 15435.</title>
        <authorList>
            <person name="Komaki H."/>
            <person name="Tamura T."/>
        </authorList>
    </citation>
    <scope>NUCLEOTIDE SEQUENCE [LARGE SCALE GENOMIC DNA]</scope>
    <source>
        <strain evidence="2 3">NBRC 15435</strain>
    </source>
</reference>
<organism evidence="2 3">
    <name type="scientific">Planotetraspora mira</name>
    <dbReference type="NCBI Taxonomy" id="58121"/>
    <lineage>
        <taxon>Bacteria</taxon>
        <taxon>Bacillati</taxon>
        <taxon>Actinomycetota</taxon>
        <taxon>Actinomycetes</taxon>
        <taxon>Streptosporangiales</taxon>
        <taxon>Streptosporangiaceae</taxon>
        <taxon>Planotetraspora</taxon>
    </lineage>
</organism>